<keyword evidence="1" id="KW-0687">Ribonucleoprotein</keyword>
<dbReference type="GeneID" id="40331794"/>
<feature type="non-terminal residue" evidence="1">
    <location>
        <position position="1"/>
    </location>
</feature>
<gene>
    <name evidence="1" type="ORF">TraAM80_07861</name>
</gene>
<evidence type="ECO:0000313" key="2">
    <source>
        <dbReference type="Proteomes" id="UP000283634"/>
    </source>
</evidence>
<sequence>KQAQPVGEREQVLCDADLMEEMSHRNKMKPNEESWTWVMKECVKSGQFRLGYCIQKVMEAEFKSCPADLVKQNDANAEKAKTEGEEHPGHLSKQVGLFDVKIE</sequence>
<comment type="caution">
    <text evidence="1">The sequence shown here is derived from an EMBL/GenBank/DDBJ whole genome shotgun (WGS) entry which is preliminary data.</text>
</comment>
<evidence type="ECO:0000313" key="1">
    <source>
        <dbReference type="EMBL" id="RNF00043.1"/>
    </source>
</evidence>
<reference evidence="1 2" key="1">
    <citation type="journal article" date="2018" name="BMC Genomics">
        <title>Genomic comparison of Trypanosoma conorhini and Trypanosoma rangeli to Trypanosoma cruzi strains of high and low virulence.</title>
        <authorList>
            <person name="Bradwell K.R."/>
            <person name="Koparde V.N."/>
            <person name="Matveyev A.V."/>
            <person name="Serrano M.G."/>
            <person name="Alves J.M."/>
            <person name="Parikh H."/>
            <person name="Huang B."/>
            <person name="Lee V."/>
            <person name="Espinosa-Alvarez O."/>
            <person name="Ortiz P.A."/>
            <person name="Costa-Martins A.G."/>
            <person name="Teixeira M.M."/>
            <person name="Buck G.A."/>
        </authorList>
    </citation>
    <scope>NUCLEOTIDE SEQUENCE [LARGE SCALE GENOMIC DNA]</scope>
    <source>
        <strain evidence="1 2">AM80</strain>
    </source>
</reference>
<keyword evidence="2" id="KW-1185">Reference proteome</keyword>
<dbReference type="Proteomes" id="UP000283634">
    <property type="component" value="Unassembled WGS sequence"/>
</dbReference>
<protein>
    <submittedName>
        <fullName evidence="1">Ribonucleoprotein p18, mitochondrial</fullName>
    </submittedName>
</protein>
<dbReference type="VEuPathDB" id="TriTrypDB:TRSC58_05418"/>
<organism evidence="1 2">
    <name type="scientific">Trypanosoma rangeli</name>
    <dbReference type="NCBI Taxonomy" id="5698"/>
    <lineage>
        <taxon>Eukaryota</taxon>
        <taxon>Discoba</taxon>
        <taxon>Euglenozoa</taxon>
        <taxon>Kinetoplastea</taxon>
        <taxon>Metakinetoplastina</taxon>
        <taxon>Trypanosomatida</taxon>
        <taxon>Trypanosomatidae</taxon>
        <taxon>Trypanosoma</taxon>
        <taxon>Herpetosoma</taxon>
    </lineage>
</organism>
<dbReference type="GO" id="GO:1990904">
    <property type="term" value="C:ribonucleoprotein complex"/>
    <property type="evidence" value="ECO:0007669"/>
    <property type="project" value="UniProtKB-KW"/>
</dbReference>
<dbReference type="AlphaFoldDB" id="A0A422N3I1"/>
<name>A0A422N3I1_TRYRA</name>
<proteinExistence type="predicted"/>
<accession>A0A422N3I1</accession>
<dbReference type="RefSeq" id="XP_029235543.1">
    <property type="nucleotide sequence ID" value="XM_029384634.1"/>
</dbReference>
<dbReference type="EMBL" id="MKGL01000349">
    <property type="protein sequence ID" value="RNF00043.1"/>
    <property type="molecule type" value="Genomic_DNA"/>
</dbReference>
<dbReference type="OrthoDB" id="185373at2759"/>